<dbReference type="InterPro" id="IPR007810">
    <property type="entry name" value="Pep3/Vps18_beta-prop"/>
</dbReference>
<feature type="domain" description="Pep3/Vps18 beta-propeller" evidence="7">
    <location>
        <begin position="104"/>
        <end position="457"/>
    </location>
</feature>
<keyword evidence="6" id="KW-0472">Membrane</keyword>
<dbReference type="GO" id="GO:0007033">
    <property type="term" value="P:vacuole organization"/>
    <property type="evidence" value="ECO:0007669"/>
    <property type="project" value="TreeGrafter"/>
</dbReference>
<feature type="transmembrane region" description="Helical" evidence="6">
    <location>
        <begin position="33"/>
        <end position="60"/>
    </location>
</feature>
<dbReference type="Proteomes" id="UP000002296">
    <property type="component" value="Unassembled WGS sequence"/>
</dbReference>
<dbReference type="InterPro" id="IPR000547">
    <property type="entry name" value="Clathrin_H-chain/VPS_repeat"/>
</dbReference>
<dbReference type="Pfam" id="PF05131">
    <property type="entry name" value="Pep3_Vps18"/>
    <property type="match status" value="1"/>
</dbReference>
<organism evidence="8 9">
    <name type="scientific">Trypanosoma cruzi (strain CL Brener)</name>
    <dbReference type="NCBI Taxonomy" id="353153"/>
    <lineage>
        <taxon>Eukaryota</taxon>
        <taxon>Discoba</taxon>
        <taxon>Euglenozoa</taxon>
        <taxon>Kinetoplastea</taxon>
        <taxon>Metakinetoplastina</taxon>
        <taxon>Trypanosomatida</taxon>
        <taxon>Trypanosomatidae</taxon>
        <taxon>Trypanosoma</taxon>
        <taxon>Schizotrypanum</taxon>
    </lineage>
</organism>
<dbReference type="PANTHER" id="PTHR23323">
    <property type="entry name" value="VACUOLAR PROTEIN SORTING-ASSOCIATED PROTEIN"/>
    <property type="match status" value="1"/>
</dbReference>
<keyword evidence="2" id="KW-0863">Zinc-finger</keyword>
<evidence type="ECO:0000259" key="7">
    <source>
        <dbReference type="Pfam" id="PF05131"/>
    </source>
</evidence>
<dbReference type="KEGG" id="tcr:511445.30"/>
<proteinExistence type="predicted"/>
<reference evidence="8 9" key="1">
    <citation type="journal article" date="2005" name="Science">
        <title>The genome sequence of Trypanosoma cruzi, etiologic agent of Chagas disease.</title>
        <authorList>
            <person name="El-Sayed N.M."/>
            <person name="Myler P.J."/>
            <person name="Bartholomeu D.C."/>
            <person name="Nilsson D."/>
            <person name="Aggarwal G."/>
            <person name="Tran A.N."/>
            <person name="Ghedin E."/>
            <person name="Worthey E.A."/>
            <person name="Delcher A.L."/>
            <person name="Blandin G."/>
            <person name="Westenberger S.J."/>
            <person name="Caler E."/>
            <person name="Cerqueira G.C."/>
            <person name="Branche C."/>
            <person name="Haas B."/>
            <person name="Anupama A."/>
            <person name="Arner E."/>
            <person name="Aslund L."/>
            <person name="Attipoe P."/>
            <person name="Bontempi E."/>
            <person name="Bringaud F."/>
            <person name="Burton P."/>
            <person name="Cadag E."/>
            <person name="Campbell D.A."/>
            <person name="Carrington M."/>
            <person name="Crabtree J."/>
            <person name="Darban H."/>
            <person name="da Silveira J.F."/>
            <person name="de Jong P."/>
            <person name="Edwards K."/>
            <person name="Englund P.T."/>
            <person name="Fazelina G."/>
            <person name="Feldblyum T."/>
            <person name="Ferella M."/>
            <person name="Frasch A.C."/>
            <person name="Gull K."/>
            <person name="Horn D."/>
            <person name="Hou L."/>
            <person name="Huang Y."/>
            <person name="Kindlund E."/>
            <person name="Klingbeil M."/>
            <person name="Kluge S."/>
            <person name="Koo H."/>
            <person name="Lacerda D."/>
            <person name="Levin M.J."/>
            <person name="Lorenzi H."/>
            <person name="Louie T."/>
            <person name="Machado C.R."/>
            <person name="McCulloch R."/>
            <person name="McKenna A."/>
            <person name="Mizuno Y."/>
            <person name="Mottram J.C."/>
            <person name="Nelson S."/>
            <person name="Ochaya S."/>
            <person name="Osoegawa K."/>
            <person name="Pai G."/>
            <person name="Parsons M."/>
            <person name="Pentony M."/>
            <person name="Pettersson U."/>
            <person name="Pop M."/>
            <person name="Ramirez J.L."/>
            <person name="Rinta J."/>
            <person name="Robertson L."/>
            <person name="Salzberg S.L."/>
            <person name="Sanchez D.O."/>
            <person name="Seyler A."/>
            <person name="Sharma R."/>
            <person name="Shetty J."/>
            <person name="Simpson A.J."/>
            <person name="Sisk E."/>
            <person name="Tammi M.T."/>
            <person name="Tarleton R."/>
            <person name="Teixeira S."/>
            <person name="Van Aken S."/>
            <person name="Vogt C."/>
            <person name="Ward P.N."/>
            <person name="Wickstead B."/>
            <person name="Wortman J."/>
            <person name="White O."/>
            <person name="Fraser C.M."/>
            <person name="Stuart K.D."/>
            <person name="Andersson B."/>
        </authorList>
    </citation>
    <scope>NUCLEOTIDE SEQUENCE [LARGE SCALE GENOMIC DNA]</scope>
    <source>
        <strain evidence="8 9">CL Brener</strain>
    </source>
</reference>
<keyword evidence="9" id="KW-1185">Reference proteome</keyword>
<dbReference type="GO" id="GO:0030674">
    <property type="term" value="F:protein-macromolecule adaptor activity"/>
    <property type="evidence" value="ECO:0007669"/>
    <property type="project" value="TreeGrafter"/>
</dbReference>
<protein>
    <recommendedName>
        <fullName evidence="7">Pep3/Vps18 beta-propeller domain-containing protein</fullName>
    </recommendedName>
</protein>
<evidence type="ECO:0000256" key="3">
    <source>
        <dbReference type="ARBA" id="ARBA00022833"/>
    </source>
</evidence>
<dbReference type="PROSITE" id="PS50236">
    <property type="entry name" value="CHCR"/>
    <property type="match status" value="1"/>
</dbReference>
<keyword evidence="5" id="KW-0175">Coiled coil</keyword>
<gene>
    <name evidence="8" type="ORF">Tc00.1047053511445.30</name>
</gene>
<feature type="coiled-coil region" evidence="5">
    <location>
        <begin position="990"/>
        <end position="1017"/>
    </location>
</feature>
<keyword evidence="3" id="KW-0862">Zinc</keyword>
<dbReference type="GO" id="GO:0007032">
    <property type="term" value="P:endosome organization"/>
    <property type="evidence" value="ECO:0007669"/>
    <property type="project" value="TreeGrafter"/>
</dbReference>
<dbReference type="PANTHER" id="PTHR23323:SF26">
    <property type="entry name" value="VACUOLAR PROTEIN SORTING-ASSOCIATED PROTEIN 18 HOMOLOG"/>
    <property type="match status" value="1"/>
</dbReference>
<evidence type="ECO:0000256" key="6">
    <source>
        <dbReference type="SAM" id="Phobius"/>
    </source>
</evidence>
<dbReference type="GO" id="GO:0006886">
    <property type="term" value="P:intracellular protein transport"/>
    <property type="evidence" value="ECO:0007669"/>
    <property type="project" value="UniProtKB-UniRule"/>
</dbReference>
<dbReference type="GO" id="GO:0048284">
    <property type="term" value="P:organelle fusion"/>
    <property type="evidence" value="ECO:0007669"/>
    <property type="project" value="TreeGrafter"/>
</dbReference>
<dbReference type="GO" id="GO:0030897">
    <property type="term" value="C:HOPS complex"/>
    <property type="evidence" value="ECO:0007669"/>
    <property type="project" value="TreeGrafter"/>
</dbReference>
<dbReference type="AlphaFoldDB" id="Q4DIY9"/>
<keyword evidence="1" id="KW-0479">Metal-binding</keyword>
<dbReference type="STRING" id="353153.Q4DIY9"/>
<feature type="repeat" description="CHCR" evidence="4">
    <location>
        <begin position="781"/>
        <end position="946"/>
    </location>
</feature>
<evidence type="ECO:0000313" key="9">
    <source>
        <dbReference type="Proteomes" id="UP000002296"/>
    </source>
</evidence>
<dbReference type="InParanoid" id="Q4DIY9"/>
<dbReference type="eggNOG" id="KOG2034">
    <property type="taxonomic scope" value="Eukaryota"/>
</dbReference>
<dbReference type="GO" id="GO:0008270">
    <property type="term" value="F:zinc ion binding"/>
    <property type="evidence" value="ECO:0007669"/>
    <property type="project" value="UniProtKB-KW"/>
</dbReference>
<accession>Q4DIY9</accession>
<evidence type="ECO:0000313" key="8">
    <source>
        <dbReference type="EMBL" id="EAN92483.1"/>
    </source>
</evidence>
<dbReference type="EMBL" id="AAHK01000430">
    <property type="protein sequence ID" value="EAN92483.1"/>
    <property type="molecule type" value="Genomic_DNA"/>
</dbReference>
<dbReference type="GeneID" id="3545854"/>
<evidence type="ECO:0000256" key="2">
    <source>
        <dbReference type="ARBA" id="ARBA00022771"/>
    </source>
</evidence>
<evidence type="ECO:0000256" key="4">
    <source>
        <dbReference type="PROSITE-ProRule" id="PRU01006"/>
    </source>
</evidence>
<dbReference type="RefSeq" id="XP_814334.1">
    <property type="nucleotide sequence ID" value="XM_809241.1"/>
</dbReference>
<keyword evidence="6" id="KW-0812">Transmembrane</keyword>
<sequence>MFFFSFIIIFLLLFYSMRNVCICFVCVCVCVWNYVWCILLRLFFCWCFFSFFFFFSWELLVSSIGYLRRMAFSSGRSSSTDSSSSSLLYRLGEEGEAETLAPHFELTTIMHELEEPILSMDSQCDVMALLGEKGRLVVRDTVQDIKPLTAAIRNPYRVFLDPTGSHTLVAATDGEMYYFSSRQRKVSGHFLLQHRAGARDGAMTVTSAPLLTTSNNVAECVCWLPVKKTKEPNLTTTKVHCLVGTKLGGFVFEVKIDVGGDGAVKASCRQCLQLPAGEFQSPLASIQVERVNSLWLIFFSTAARLYRAEGEASCPIDLIEKVAKEPEILHIRESSATSDVSARGAVVLYQPGVGMPAQSYAWTSTSGIVHGLMNRSIHHDLSKSEAAIFGWSGATAVVNEQLLALTKVKQPPHDAGAFSSSSSSSHALPQTKMPMELALTAFHMILLYNDRLVVLNHPAGLTWRGSSSTLHGDCPYACEIEERIRFDPFRATRKLPELRGIVRDTAARKIYIFGKNILWELQVEQEHRQQWWLFLYRAVNRNESLPLRKRFFQAAYNISKYRASSKNIVQLLRGKFLLQIGAIQYATDILADCDRFEDIYDLLVSLGNYKVLQLYVEKRYKLLSKYALDTPVMQTQLACLFALILMQRLNGITRSEVSEKTSVEATASLNTFIEQTIKEKPALFKRRSYNDLIARLLEGQGQPELALCFAEKIKKAHYLLTYYVSHGNYIQAADVLSTLARRTETLELWYEFSPVLMKKCPIRLTTAMLRVGTRDSQGGAYMLLQLERLIPIFIQYSPEMNEDPGNGEHQVIIFLERCINKFDCVSTVVHDYYLSLLAQHDGERLEEFLESSLFYSVDFALRRCLEARRYRQCVGLYRRLHLYEDAIRTALECSDPTHGTDEEWPALRVAKDVLRSLPNSMESSKVKKLWLIVAQSVLEKGNARMALSVVEDSGGVLKLEDILGDISDSLVVQEFKDSICKSLDAYTSSIAALRDQQLEASQISENLKQEIAQLQDRFGYITARQRCMLCHRLLLRGSAPYFIYPDCQHAVHEACAVSKLEEIGGLEAFLADEGLPRQFLEGVTSTSDLAQMECVLCGEASIIEIDIPLFVEDHSWSVE</sequence>
<evidence type="ECO:0000256" key="5">
    <source>
        <dbReference type="SAM" id="Coils"/>
    </source>
</evidence>
<dbReference type="GO" id="GO:0006904">
    <property type="term" value="P:vesicle docking involved in exocytosis"/>
    <property type="evidence" value="ECO:0007669"/>
    <property type="project" value="TreeGrafter"/>
</dbReference>
<evidence type="ECO:0000256" key="1">
    <source>
        <dbReference type="ARBA" id="ARBA00022723"/>
    </source>
</evidence>
<dbReference type="FunCoup" id="Q4DIY9">
    <property type="interactions" value="513"/>
</dbReference>
<dbReference type="OMA" id="CGHVVHE"/>
<keyword evidence="6" id="KW-1133">Transmembrane helix</keyword>
<comment type="caution">
    <text evidence="8">The sequence shown here is derived from an EMBL/GenBank/DDBJ whole genome shotgun (WGS) entry which is preliminary data.</text>
</comment>
<name>Q4DIY9_TRYCC</name>
<dbReference type="PaxDb" id="353153-Q4DIY9"/>
<dbReference type="GO" id="GO:0005768">
    <property type="term" value="C:endosome"/>
    <property type="evidence" value="ECO:0007669"/>
    <property type="project" value="TreeGrafter"/>
</dbReference>